<evidence type="ECO:0000256" key="1">
    <source>
        <dbReference type="ARBA" id="ARBA00001974"/>
    </source>
</evidence>
<protein>
    <submittedName>
        <fullName evidence="6">FAD-dependent oxidoreductase</fullName>
    </submittedName>
</protein>
<dbReference type="Proteomes" id="UP001595961">
    <property type="component" value="Unassembled WGS sequence"/>
</dbReference>
<name>A0ABV9C7P3_9GAMM</name>
<keyword evidence="4" id="KW-0472">Membrane</keyword>
<gene>
    <name evidence="6" type="ORF">ACFO5W_20560</name>
</gene>
<sequence>MGLPNDIQSATSAAVLIAGAGPTGLAAALFLARRGIAVRIVDAAPQPSVNSKALAVNSRTLDMLQDTGVSDRIVTQGWSARGATLHQGDKEILSFDLPSTLGSPRAMTVLPQARTEALLTEALQAQGVNVERGVSLKALAQDERQVTSTLVHMDGHTEAVKSQLLLGADGAHSTTRHALGLDFAGSELPEPWKLWDVQLETPLDPWHAHIMFEPDGFIFLLRLQAGLWRVIGNGDDPLAALRRTSTLGPVAWKSEFRIGHRVAAKAAQGRVALGGDAAHIHSPIGARGMNLGIEDAYVYADCAADALAGDMARLHDYAVLRHAVHKDVVRRIGAITRLVHGRPTWLRRVRDEVVPLAAHLTLARQLMLRTVGGLDHPLKTRP</sequence>
<dbReference type="InterPro" id="IPR002938">
    <property type="entry name" value="FAD-bd"/>
</dbReference>
<reference evidence="7" key="1">
    <citation type="journal article" date="2019" name="Int. J. Syst. Evol. Microbiol.">
        <title>The Global Catalogue of Microorganisms (GCM) 10K type strain sequencing project: providing services to taxonomists for standard genome sequencing and annotation.</title>
        <authorList>
            <consortium name="The Broad Institute Genomics Platform"/>
            <consortium name="The Broad Institute Genome Sequencing Center for Infectious Disease"/>
            <person name="Wu L."/>
            <person name="Ma J."/>
        </authorList>
    </citation>
    <scope>NUCLEOTIDE SEQUENCE [LARGE SCALE GENOMIC DNA]</scope>
    <source>
        <strain evidence="7">CCM 4481</strain>
    </source>
</reference>
<dbReference type="PANTHER" id="PTHR43004">
    <property type="entry name" value="TRK SYSTEM POTASSIUM UPTAKE PROTEIN"/>
    <property type="match status" value="1"/>
</dbReference>
<dbReference type="PRINTS" id="PR00420">
    <property type="entry name" value="RNGMNOXGNASE"/>
</dbReference>
<dbReference type="Gene3D" id="3.30.70.2450">
    <property type="match status" value="1"/>
</dbReference>
<feature type="domain" description="FAD-binding" evidence="5">
    <location>
        <begin position="245"/>
        <end position="331"/>
    </location>
</feature>
<evidence type="ECO:0000256" key="3">
    <source>
        <dbReference type="ARBA" id="ARBA00022827"/>
    </source>
</evidence>
<evidence type="ECO:0000259" key="5">
    <source>
        <dbReference type="Pfam" id="PF01494"/>
    </source>
</evidence>
<proteinExistence type="predicted"/>
<comment type="caution">
    <text evidence="6">The sequence shown here is derived from an EMBL/GenBank/DDBJ whole genome shotgun (WGS) entry which is preliminary data.</text>
</comment>
<dbReference type="Gene3D" id="3.50.50.60">
    <property type="entry name" value="FAD/NAD(P)-binding domain"/>
    <property type="match status" value="1"/>
</dbReference>
<feature type="transmembrane region" description="Helical" evidence="4">
    <location>
        <begin position="12"/>
        <end position="32"/>
    </location>
</feature>
<dbReference type="InterPro" id="IPR050641">
    <property type="entry name" value="RIFMO-like"/>
</dbReference>
<accession>A0ABV9C7P3</accession>
<keyword evidence="2" id="KW-0285">Flavoprotein</keyword>
<dbReference type="RefSeq" id="WP_266151558.1">
    <property type="nucleotide sequence ID" value="NZ_CP064028.1"/>
</dbReference>
<evidence type="ECO:0000313" key="7">
    <source>
        <dbReference type="Proteomes" id="UP001595961"/>
    </source>
</evidence>
<comment type="cofactor">
    <cofactor evidence="1">
        <name>FAD</name>
        <dbReference type="ChEBI" id="CHEBI:57692"/>
    </cofactor>
</comment>
<keyword evidence="4" id="KW-0812">Transmembrane</keyword>
<dbReference type="SUPFAM" id="SSF51905">
    <property type="entry name" value="FAD/NAD(P)-binding domain"/>
    <property type="match status" value="1"/>
</dbReference>
<evidence type="ECO:0000256" key="2">
    <source>
        <dbReference type="ARBA" id="ARBA00022630"/>
    </source>
</evidence>
<organism evidence="6 7">
    <name type="scientific">Dyella halodurans</name>
    <dbReference type="NCBI Taxonomy" id="1920171"/>
    <lineage>
        <taxon>Bacteria</taxon>
        <taxon>Pseudomonadati</taxon>
        <taxon>Pseudomonadota</taxon>
        <taxon>Gammaproteobacteria</taxon>
        <taxon>Lysobacterales</taxon>
        <taxon>Rhodanobacteraceae</taxon>
        <taxon>Dyella</taxon>
    </lineage>
</organism>
<dbReference type="EMBL" id="JBHSGA010000025">
    <property type="protein sequence ID" value="MFC4529049.1"/>
    <property type="molecule type" value="Genomic_DNA"/>
</dbReference>
<keyword evidence="4" id="KW-1133">Transmembrane helix</keyword>
<dbReference type="InterPro" id="IPR036188">
    <property type="entry name" value="FAD/NAD-bd_sf"/>
</dbReference>
<evidence type="ECO:0000256" key="4">
    <source>
        <dbReference type="SAM" id="Phobius"/>
    </source>
</evidence>
<dbReference type="PANTHER" id="PTHR43004:SF19">
    <property type="entry name" value="BINDING MONOOXYGENASE, PUTATIVE (JCVI)-RELATED"/>
    <property type="match status" value="1"/>
</dbReference>
<keyword evidence="3" id="KW-0274">FAD</keyword>
<feature type="domain" description="FAD-binding" evidence="5">
    <location>
        <begin position="13"/>
        <end position="209"/>
    </location>
</feature>
<evidence type="ECO:0000313" key="6">
    <source>
        <dbReference type="EMBL" id="MFC4529049.1"/>
    </source>
</evidence>
<dbReference type="Pfam" id="PF01494">
    <property type="entry name" value="FAD_binding_3"/>
    <property type="match status" value="2"/>
</dbReference>
<keyword evidence="7" id="KW-1185">Reference proteome</keyword>